<evidence type="ECO:0000313" key="3">
    <source>
        <dbReference type="EMBL" id="MBO1317821.1"/>
    </source>
</evidence>
<accession>A0A8J7Q4T0</accession>
<organism evidence="3 4">
    <name type="scientific">Acanthopleuribacter pedis</name>
    <dbReference type="NCBI Taxonomy" id="442870"/>
    <lineage>
        <taxon>Bacteria</taxon>
        <taxon>Pseudomonadati</taxon>
        <taxon>Acidobacteriota</taxon>
        <taxon>Holophagae</taxon>
        <taxon>Acanthopleuribacterales</taxon>
        <taxon>Acanthopleuribacteraceae</taxon>
        <taxon>Acanthopleuribacter</taxon>
    </lineage>
</organism>
<dbReference type="RefSeq" id="WP_207857281.1">
    <property type="nucleotide sequence ID" value="NZ_JAFREP010000004.1"/>
</dbReference>
<protein>
    <submittedName>
        <fullName evidence="3">Uncharacterized protein</fullName>
    </submittedName>
</protein>
<name>A0A8J7Q4T0_9BACT</name>
<evidence type="ECO:0000256" key="1">
    <source>
        <dbReference type="SAM" id="Coils"/>
    </source>
</evidence>
<reference evidence="3" key="1">
    <citation type="submission" date="2021-03" db="EMBL/GenBank/DDBJ databases">
        <authorList>
            <person name="Wang G."/>
        </authorList>
    </citation>
    <scope>NUCLEOTIDE SEQUENCE</scope>
    <source>
        <strain evidence="3">KCTC 12899</strain>
    </source>
</reference>
<proteinExistence type="predicted"/>
<dbReference type="Gene3D" id="1.10.287.1490">
    <property type="match status" value="1"/>
</dbReference>
<sequence length="134" mass="15384">MNEMVPTVRIMFLVVLTAGAALFGQTPTEPKKKNPCQAQVALKNTTIGLLRKQLETRDKTVTALDDELDSRKDRIDQLLGDLEEKEREIARLEKLLDFQKSLTKFQEGQIEKFREVSAEQRAQLKSLNKQLEQK</sequence>
<keyword evidence="4" id="KW-1185">Reference proteome</keyword>
<dbReference type="EMBL" id="JAFREP010000004">
    <property type="protein sequence ID" value="MBO1317821.1"/>
    <property type="molecule type" value="Genomic_DNA"/>
</dbReference>
<evidence type="ECO:0000313" key="4">
    <source>
        <dbReference type="Proteomes" id="UP000664417"/>
    </source>
</evidence>
<feature type="signal peptide" evidence="2">
    <location>
        <begin position="1"/>
        <end position="20"/>
    </location>
</feature>
<feature type="coiled-coil region" evidence="1">
    <location>
        <begin position="68"/>
        <end position="134"/>
    </location>
</feature>
<gene>
    <name evidence="3" type="ORF">J3U88_05060</name>
</gene>
<comment type="caution">
    <text evidence="3">The sequence shown here is derived from an EMBL/GenBank/DDBJ whole genome shotgun (WGS) entry which is preliminary data.</text>
</comment>
<keyword evidence="1" id="KW-0175">Coiled coil</keyword>
<feature type="chain" id="PRO_5035235669" evidence="2">
    <location>
        <begin position="21"/>
        <end position="134"/>
    </location>
</feature>
<evidence type="ECO:0000256" key="2">
    <source>
        <dbReference type="SAM" id="SignalP"/>
    </source>
</evidence>
<keyword evidence="2" id="KW-0732">Signal</keyword>
<dbReference type="Proteomes" id="UP000664417">
    <property type="component" value="Unassembled WGS sequence"/>
</dbReference>
<dbReference type="AlphaFoldDB" id="A0A8J7Q4T0"/>